<sequence length="106" mass="11843">MKIKSMDPNQLFEVFFDPTNNKNAHVQMGIITLQPGEKSPQEGFARHDQDEYSFVISGEAHTVLEDGRDLIGRAGDAQLIEAGEAHKNYNNGDVPATVVWFLAERQ</sequence>
<dbReference type="RefSeq" id="WP_170169935.1">
    <property type="nucleotide sequence ID" value="NZ_NGKA01000001.1"/>
</dbReference>
<dbReference type="InterPro" id="IPR014710">
    <property type="entry name" value="RmlC-like_jellyroll"/>
</dbReference>
<protein>
    <submittedName>
        <fullName evidence="2">Cupin</fullName>
    </submittedName>
</protein>
<dbReference type="Pfam" id="PF07883">
    <property type="entry name" value="Cupin_2"/>
    <property type="match status" value="1"/>
</dbReference>
<proteinExistence type="predicted"/>
<accession>A0A430B5C7</accession>
<feature type="domain" description="Cupin type-2" evidence="1">
    <location>
        <begin position="30"/>
        <end position="101"/>
    </location>
</feature>
<evidence type="ECO:0000313" key="3">
    <source>
        <dbReference type="Proteomes" id="UP000287605"/>
    </source>
</evidence>
<dbReference type="InterPro" id="IPR011051">
    <property type="entry name" value="RmlC_Cupin_sf"/>
</dbReference>
<reference evidence="2 3" key="1">
    <citation type="submission" date="2017-05" db="EMBL/GenBank/DDBJ databases">
        <title>Vagococcus spp. assemblies.</title>
        <authorList>
            <person name="Gulvik C.A."/>
        </authorList>
    </citation>
    <scope>NUCLEOTIDE SEQUENCE [LARGE SCALE GENOMIC DNA]</scope>
    <source>
        <strain evidence="2 3">CCUG 51432</strain>
    </source>
</reference>
<evidence type="ECO:0000259" key="1">
    <source>
        <dbReference type="Pfam" id="PF07883"/>
    </source>
</evidence>
<comment type="caution">
    <text evidence="2">The sequence shown here is derived from an EMBL/GenBank/DDBJ whole genome shotgun (WGS) entry which is preliminary data.</text>
</comment>
<keyword evidence="3" id="KW-1185">Reference proteome</keyword>
<dbReference type="AlphaFoldDB" id="A0A430B5C7"/>
<dbReference type="Gene3D" id="2.60.120.10">
    <property type="entry name" value="Jelly Rolls"/>
    <property type="match status" value="1"/>
</dbReference>
<dbReference type="SUPFAM" id="SSF51182">
    <property type="entry name" value="RmlC-like cupins"/>
    <property type="match status" value="1"/>
</dbReference>
<gene>
    <name evidence="2" type="ORF">CBF29_00085</name>
</gene>
<dbReference type="EMBL" id="NGKA01000001">
    <property type="protein sequence ID" value="RSU15513.1"/>
    <property type="molecule type" value="Genomic_DNA"/>
</dbReference>
<dbReference type="InterPro" id="IPR013096">
    <property type="entry name" value="Cupin_2"/>
</dbReference>
<dbReference type="Proteomes" id="UP000287605">
    <property type="component" value="Unassembled WGS sequence"/>
</dbReference>
<name>A0A430B5C7_9ENTE</name>
<organism evidence="2 3">
    <name type="scientific">Vagococcus elongatus</name>
    <dbReference type="NCBI Taxonomy" id="180344"/>
    <lineage>
        <taxon>Bacteria</taxon>
        <taxon>Bacillati</taxon>
        <taxon>Bacillota</taxon>
        <taxon>Bacilli</taxon>
        <taxon>Lactobacillales</taxon>
        <taxon>Enterococcaceae</taxon>
        <taxon>Vagococcus</taxon>
    </lineage>
</organism>
<evidence type="ECO:0000313" key="2">
    <source>
        <dbReference type="EMBL" id="RSU15513.1"/>
    </source>
</evidence>